<dbReference type="RefSeq" id="WP_038490760.1">
    <property type="nucleotide sequence ID" value="NZ_BCTH01000007.1"/>
</dbReference>
<dbReference type="KEGG" id="jag:GJA_1699"/>
<dbReference type="PATRIC" id="fig|1349767.4.peg.3376"/>
<name>W0V4Y8_9BURK</name>
<dbReference type="Pfam" id="PF06864">
    <property type="entry name" value="PAP_PilO"/>
    <property type="match status" value="1"/>
</dbReference>
<feature type="transmembrane region" description="Helical" evidence="1">
    <location>
        <begin position="197"/>
        <end position="216"/>
    </location>
</feature>
<dbReference type="OrthoDB" id="6451163at2"/>
<dbReference type="EMBL" id="HG322949">
    <property type="protein sequence ID" value="CDG82337.1"/>
    <property type="molecule type" value="Genomic_DNA"/>
</dbReference>
<keyword evidence="3" id="KW-1185">Reference proteome</keyword>
<dbReference type="STRING" id="1349767.GJA_1699"/>
<keyword evidence="1" id="KW-1133">Transmembrane helix</keyword>
<reference evidence="2 3" key="1">
    <citation type="journal article" date="2015" name="Genome Announc.">
        <title>Genome Sequence of Mushroom Soft-Rot Pathogen Janthinobacterium agaricidamnosum.</title>
        <authorList>
            <person name="Graupner K."/>
            <person name="Lackner G."/>
            <person name="Hertweck C."/>
        </authorList>
    </citation>
    <scope>NUCLEOTIDE SEQUENCE [LARGE SCALE GENOMIC DNA]</scope>
    <source>
        <strain evidence="3">NBRC 102515 / DSM 9628</strain>
    </source>
</reference>
<dbReference type="eggNOG" id="ENOG502Z9DZ">
    <property type="taxonomic scope" value="Bacteria"/>
</dbReference>
<evidence type="ECO:0000256" key="1">
    <source>
        <dbReference type="SAM" id="Phobius"/>
    </source>
</evidence>
<protein>
    <submittedName>
        <fullName evidence="2">Type IV Tfp pilus assembly PilO protein</fullName>
    </submittedName>
</protein>
<dbReference type="Proteomes" id="UP000027604">
    <property type="component" value="Chromosome I"/>
</dbReference>
<sequence length="428" mass="47309">MSIYLTHIGKHQFCSGLFWQSLSRPRELLKEARDLALKIDFDQLVLRKEYATAQAGFAHGAGDGRSAVYSLALAVSSALARQGAHYDGENQPAHNWLAAFRLPDGMWAYFAVRDANFLPNGDFAGSREEVLERLHGDYGLGGWNLVIGDAELEDYGFHNFIEKGILDLLEEKGGKIKVSPQWALRPLRSQLLTRRRVALGGAVILALCALAGIKIYRDRAEQERQRLAIVEAQRQLHLQQLPPPAPLHPWASLPPPALLAETCNRYPRFLASGGWALDGYACDGHAVQYGWLRQDASLDSLLAQVAGAVPDLNGERATYTQPLPALAGRDEALLPYQELMAPILSRLQLMHVNMKVVKAPQPPAVNGVTSADPNGTLMPLWNTYSYMINTSDWQPVELAAILDQPGIRINTMNFRGDAWTIEGTIYAK</sequence>
<dbReference type="AlphaFoldDB" id="W0V4Y8"/>
<evidence type="ECO:0000313" key="2">
    <source>
        <dbReference type="EMBL" id="CDG82337.1"/>
    </source>
</evidence>
<accession>W0V4Y8</accession>
<organism evidence="2 3">
    <name type="scientific">Janthinobacterium agaricidamnosum NBRC 102515 = DSM 9628</name>
    <dbReference type="NCBI Taxonomy" id="1349767"/>
    <lineage>
        <taxon>Bacteria</taxon>
        <taxon>Pseudomonadati</taxon>
        <taxon>Pseudomonadota</taxon>
        <taxon>Betaproteobacteria</taxon>
        <taxon>Burkholderiales</taxon>
        <taxon>Oxalobacteraceae</taxon>
        <taxon>Janthinobacterium</taxon>
    </lineage>
</organism>
<dbReference type="HOGENOM" id="CLU_048884_0_0_4"/>
<keyword evidence="1" id="KW-0812">Transmembrane</keyword>
<keyword evidence="1" id="KW-0472">Membrane</keyword>
<evidence type="ECO:0000313" key="3">
    <source>
        <dbReference type="Proteomes" id="UP000027604"/>
    </source>
</evidence>
<gene>
    <name evidence="2" type="primary">pilO</name>
    <name evidence="2" type="ORF">GJA_1699</name>
</gene>
<dbReference type="InterPro" id="IPR009663">
    <property type="entry name" value="PAP_PilO"/>
</dbReference>
<proteinExistence type="predicted"/>